<organism evidence="2 3">
    <name type="scientific">Jimgerdemannia flammicorona</name>
    <dbReference type="NCBI Taxonomy" id="994334"/>
    <lineage>
        <taxon>Eukaryota</taxon>
        <taxon>Fungi</taxon>
        <taxon>Fungi incertae sedis</taxon>
        <taxon>Mucoromycota</taxon>
        <taxon>Mucoromycotina</taxon>
        <taxon>Endogonomycetes</taxon>
        <taxon>Endogonales</taxon>
        <taxon>Endogonaceae</taxon>
        <taxon>Jimgerdemannia</taxon>
    </lineage>
</organism>
<protein>
    <recommendedName>
        <fullName evidence="1">LYR motif-containing protein Cup1-like N-terminal domain-containing protein</fullName>
    </recommendedName>
</protein>
<name>A0A433CWX5_9FUNG</name>
<gene>
    <name evidence="2" type="ORF">BC936DRAFT_137632</name>
</gene>
<reference evidence="2 3" key="1">
    <citation type="journal article" date="2018" name="New Phytol.">
        <title>Phylogenomics of Endogonaceae and evolution of mycorrhizas within Mucoromycota.</title>
        <authorList>
            <person name="Chang Y."/>
            <person name="Desiro A."/>
            <person name="Na H."/>
            <person name="Sandor L."/>
            <person name="Lipzen A."/>
            <person name="Clum A."/>
            <person name="Barry K."/>
            <person name="Grigoriev I.V."/>
            <person name="Martin F.M."/>
            <person name="Stajich J.E."/>
            <person name="Smith M.E."/>
            <person name="Bonito G."/>
            <person name="Spatafora J.W."/>
        </authorList>
    </citation>
    <scope>NUCLEOTIDE SEQUENCE [LARGE SCALE GENOMIC DNA]</scope>
    <source>
        <strain evidence="2 3">GMNB39</strain>
    </source>
</reference>
<dbReference type="Proteomes" id="UP000268093">
    <property type="component" value="Unassembled WGS sequence"/>
</dbReference>
<dbReference type="CDD" id="cd20273">
    <property type="entry name" value="Complex1_LYR_unchar"/>
    <property type="match status" value="1"/>
</dbReference>
<evidence type="ECO:0000313" key="3">
    <source>
        <dbReference type="Proteomes" id="UP000268093"/>
    </source>
</evidence>
<dbReference type="InterPro" id="IPR046896">
    <property type="entry name" value="Cup1-like_N"/>
</dbReference>
<keyword evidence="3" id="KW-1185">Reference proteome</keyword>
<comment type="caution">
    <text evidence="2">The sequence shown here is derived from an EMBL/GenBank/DDBJ whole genome shotgun (WGS) entry which is preliminary data.</text>
</comment>
<evidence type="ECO:0000313" key="2">
    <source>
        <dbReference type="EMBL" id="RUP43090.1"/>
    </source>
</evidence>
<accession>A0A433CWX5</accession>
<dbReference type="Pfam" id="PF20263">
    <property type="entry name" value="LYRM2-like"/>
    <property type="match status" value="1"/>
</dbReference>
<proteinExistence type="predicted"/>
<feature type="domain" description="LYR motif-containing protein Cup1-like N-terminal" evidence="1">
    <location>
        <begin position="36"/>
        <end position="104"/>
    </location>
</feature>
<dbReference type="EMBL" id="RBNI01011726">
    <property type="protein sequence ID" value="RUP43090.1"/>
    <property type="molecule type" value="Genomic_DNA"/>
</dbReference>
<sequence length="411" mass="45990">MQQCHQAPGDCQSPVALVACRRKKMGHLPMTHTWVAQTYLTLRARQRFRDYKNGELKDRLKKKVAEARKELNLLQRANRSDIEAAMHLLELAYGRKGKVRHVLLEVQFMDTTSIASTTIHYSIHHSKHNTSFPPTINQPYYIVGPATRPPPLVEHVRHTAPPPPLSPPLQALVLHANKKLQPVLPIPPHKPLHPGRTANLLWGHRTKILSAVNVPLPLELLRELEHKATMKEGLSAPAPVPANEDGAWVTLYGILGHPAHTGRIANRELLKLEPELPKPKLELSHLHPEAKSSLIPLRTSRFRTWSIPPSPYAYPSEPPGEPVQPPQEYCLRQVRRMYARLLRDVPVLTPAPRMGTMLDKNVRYMVGESNATVGAMVGEADRYGLEGLNLDIEMRGKGKEKGKGKGKGKSG</sequence>
<evidence type="ECO:0000259" key="1">
    <source>
        <dbReference type="Pfam" id="PF20263"/>
    </source>
</evidence>
<dbReference type="OrthoDB" id="5521299at2759"/>
<dbReference type="AlphaFoldDB" id="A0A433CWX5"/>